<dbReference type="Pfam" id="PF13366">
    <property type="entry name" value="PDDEXK_3"/>
    <property type="match status" value="1"/>
</dbReference>
<gene>
    <name evidence="1" type="ORF">A3G45_01430</name>
</gene>
<organism evidence="1 2">
    <name type="scientific">Candidatus Staskawiczbacteria bacterium RIFCSPLOWO2_12_FULL_37_15</name>
    <dbReference type="NCBI Taxonomy" id="1802218"/>
    <lineage>
        <taxon>Bacteria</taxon>
        <taxon>Candidatus Staskawicziibacteriota</taxon>
    </lineage>
</organism>
<dbReference type="EMBL" id="MHPE01000001">
    <property type="protein sequence ID" value="OGZ77715.1"/>
    <property type="molecule type" value="Genomic_DNA"/>
</dbReference>
<dbReference type="NCBIfam" id="TIGR04256">
    <property type="entry name" value="GxxExxY"/>
    <property type="match status" value="1"/>
</dbReference>
<dbReference type="Proteomes" id="UP000178632">
    <property type="component" value="Unassembled WGS sequence"/>
</dbReference>
<evidence type="ECO:0008006" key="3">
    <source>
        <dbReference type="Google" id="ProtNLM"/>
    </source>
</evidence>
<proteinExistence type="predicted"/>
<reference evidence="1 2" key="1">
    <citation type="journal article" date="2016" name="Nat. Commun.">
        <title>Thousands of microbial genomes shed light on interconnected biogeochemical processes in an aquifer system.</title>
        <authorList>
            <person name="Anantharaman K."/>
            <person name="Brown C.T."/>
            <person name="Hug L.A."/>
            <person name="Sharon I."/>
            <person name="Castelle C.J."/>
            <person name="Probst A.J."/>
            <person name="Thomas B.C."/>
            <person name="Singh A."/>
            <person name="Wilkins M.J."/>
            <person name="Karaoz U."/>
            <person name="Brodie E.L."/>
            <person name="Williams K.H."/>
            <person name="Hubbard S.S."/>
            <person name="Banfield J.F."/>
        </authorList>
    </citation>
    <scope>NUCLEOTIDE SEQUENCE [LARGE SCALE GENOMIC DNA]</scope>
</reference>
<name>A0A1G2ISF9_9BACT</name>
<comment type="caution">
    <text evidence="1">The sequence shown here is derived from an EMBL/GenBank/DDBJ whole genome shotgun (WGS) entry which is preliminary data.</text>
</comment>
<accession>A0A1G2ISF9</accession>
<dbReference type="InterPro" id="IPR026350">
    <property type="entry name" value="GxxExxY"/>
</dbReference>
<evidence type="ECO:0000313" key="2">
    <source>
        <dbReference type="Proteomes" id="UP000178632"/>
    </source>
</evidence>
<evidence type="ECO:0000313" key="1">
    <source>
        <dbReference type="EMBL" id="OGZ77715.1"/>
    </source>
</evidence>
<sequence>MPRIINDNVLYPELSYKLSGIFFSIHNKIGRNLNEKQYSDAFEESLKNNEIQYVREKALPPSFVGEKERRNIPDFIICDKIIIDFKAKDFITKEDYFQMKRYLSSYKKELGLIVNFRQKYLYPKRILNIN</sequence>
<dbReference type="AlphaFoldDB" id="A0A1G2ISF9"/>
<protein>
    <recommendedName>
        <fullName evidence="3">GxxExxY protein</fullName>
    </recommendedName>
</protein>